<name>A0A383EPD4_9ZZZZ</name>
<evidence type="ECO:0000256" key="1">
    <source>
        <dbReference type="SAM" id="Coils"/>
    </source>
</evidence>
<dbReference type="AlphaFoldDB" id="A0A383EPD4"/>
<feature type="coiled-coil region" evidence="1">
    <location>
        <begin position="4"/>
        <end position="38"/>
    </location>
</feature>
<gene>
    <name evidence="2" type="ORF">METZ01_LOCUS510969</name>
</gene>
<sequence length="49" mass="5568">SDPSPEAQELVEELKASRKEARNALNRYKARLRRQLKQKGHQPPGVAES</sequence>
<accession>A0A383EPD4</accession>
<dbReference type="EMBL" id="UINC01227298">
    <property type="protein sequence ID" value="SVE58115.1"/>
    <property type="molecule type" value="Genomic_DNA"/>
</dbReference>
<organism evidence="2">
    <name type="scientific">marine metagenome</name>
    <dbReference type="NCBI Taxonomy" id="408172"/>
    <lineage>
        <taxon>unclassified sequences</taxon>
        <taxon>metagenomes</taxon>
        <taxon>ecological metagenomes</taxon>
    </lineage>
</organism>
<reference evidence="2" key="1">
    <citation type="submission" date="2018-05" db="EMBL/GenBank/DDBJ databases">
        <authorList>
            <person name="Lanie J.A."/>
            <person name="Ng W.-L."/>
            <person name="Kazmierczak K.M."/>
            <person name="Andrzejewski T.M."/>
            <person name="Davidsen T.M."/>
            <person name="Wayne K.J."/>
            <person name="Tettelin H."/>
            <person name="Glass J.I."/>
            <person name="Rusch D."/>
            <person name="Podicherti R."/>
            <person name="Tsui H.-C.T."/>
            <person name="Winkler M.E."/>
        </authorList>
    </citation>
    <scope>NUCLEOTIDE SEQUENCE</scope>
</reference>
<keyword evidence="1" id="KW-0175">Coiled coil</keyword>
<evidence type="ECO:0000313" key="2">
    <source>
        <dbReference type="EMBL" id="SVE58115.1"/>
    </source>
</evidence>
<feature type="non-terminal residue" evidence="2">
    <location>
        <position position="1"/>
    </location>
</feature>
<protein>
    <submittedName>
        <fullName evidence="2">Uncharacterized protein</fullName>
    </submittedName>
</protein>
<proteinExistence type="predicted"/>